<keyword evidence="1" id="KW-0812">Transmembrane</keyword>
<gene>
    <name evidence="3" type="ORF">MGWOODY_XGa1001</name>
</gene>
<dbReference type="GO" id="GO:0016020">
    <property type="term" value="C:membrane"/>
    <property type="evidence" value="ECO:0007669"/>
    <property type="project" value="InterPro"/>
</dbReference>
<protein>
    <submittedName>
        <fullName evidence="3">Integral membrane protein</fullName>
    </submittedName>
</protein>
<dbReference type="PANTHER" id="PTHR22911">
    <property type="entry name" value="ACYL-MALONYL CONDENSING ENZYME-RELATED"/>
    <property type="match status" value="1"/>
</dbReference>
<feature type="transmembrane region" description="Helical" evidence="1">
    <location>
        <begin position="251"/>
        <end position="268"/>
    </location>
</feature>
<keyword evidence="1" id="KW-0472">Membrane</keyword>
<dbReference type="InterPro" id="IPR000620">
    <property type="entry name" value="EamA_dom"/>
</dbReference>
<organism evidence="3">
    <name type="scientific">hydrothermal vent metagenome</name>
    <dbReference type="NCBI Taxonomy" id="652676"/>
    <lineage>
        <taxon>unclassified sequences</taxon>
        <taxon>metagenomes</taxon>
        <taxon>ecological metagenomes</taxon>
    </lineage>
</organism>
<dbReference type="EMBL" id="CZRL01000010">
    <property type="protein sequence ID" value="CUS50097.1"/>
    <property type="molecule type" value="Genomic_DNA"/>
</dbReference>
<dbReference type="AlphaFoldDB" id="A0A160TT42"/>
<feature type="transmembrane region" description="Helical" evidence="1">
    <location>
        <begin position="147"/>
        <end position="164"/>
    </location>
</feature>
<keyword evidence="1" id="KW-1133">Transmembrane helix</keyword>
<sequence length="332" mass="36425">MTPYVFRINHSDNPSVIFTRLQNLRTSSQLTGILCVMGGVSCFTTTDTVIKYLSGGYALHQIVLIRAVIGIVFTLAVFVPLEGGLETLRTKRLPLHLVRGFCVVMANLLFFTGLATLPLGETVALVFVAPLIITIFAAIFLREKVSVWRWSAVGIGLAGTLIMIRPGTSLFNPMMLLPVLAALCYATFQILSRYLGRSESASSMAVYTQLMFIAISALIGLVVGDGRFTVHDDPTIDFLLRAWVWPSGRDFVLLSGIGILSGLGAYLISQGYRLGEASLLAPFEYTSLPFAMLWSILFFGDWPDPISWVGIGMIFSAGMWALMHVKPNERQT</sequence>
<dbReference type="Pfam" id="PF00892">
    <property type="entry name" value="EamA"/>
    <property type="match status" value="2"/>
</dbReference>
<feature type="transmembrane region" description="Helical" evidence="1">
    <location>
        <begin position="204"/>
        <end position="224"/>
    </location>
</feature>
<evidence type="ECO:0000313" key="3">
    <source>
        <dbReference type="EMBL" id="CUS50097.1"/>
    </source>
</evidence>
<feature type="domain" description="EamA" evidence="2">
    <location>
        <begin position="175"/>
        <end position="317"/>
    </location>
</feature>
<feature type="transmembrane region" description="Helical" evidence="1">
    <location>
        <begin position="97"/>
        <end position="117"/>
    </location>
</feature>
<feature type="transmembrane region" description="Helical" evidence="1">
    <location>
        <begin position="62"/>
        <end position="85"/>
    </location>
</feature>
<feature type="transmembrane region" description="Helical" evidence="1">
    <location>
        <begin position="306"/>
        <end position="325"/>
    </location>
</feature>
<dbReference type="InterPro" id="IPR037185">
    <property type="entry name" value="EmrE-like"/>
</dbReference>
<accession>A0A160TT42</accession>
<dbReference type="SUPFAM" id="SSF103481">
    <property type="entry name" value="Multidrug resistance efflux transporter EmrE"/>
    <property type="match status" value="2"/>
</dbReference>
<proteinExistence type="predicted"/>
<feature type="transmembrane region" description="Helical" evidence="1">
    <location>
        <begin position="170"/>
        <end position="192"/>
    </location>
</feature>
<feature type="transmembrane region" description="Helical" evidence="1">
    <location>
        <begin position="123"/>
        <end position="140"/>
    </location>
</feature>
<evidence type="ECO:0000259" key="2">
    <source>
        <dbReference type="Pfam" id="PF00892"/>
    </source>
</evidence>
<feature type="transmembrane region" description="Helical" evidence="1">
    <location>
        <begin position="280"/>
        <end position="300"/>
    </location>
</feature>
<reference evidence="3" key="1">
    <citation type="submission" date="2015-10" db="EMBL/GenBank/DDBJ databases">
        <authorList>
            <person name="Gilbert D.G."/>
        </authorList>
    </citation>
    <scope>NUCLEOTIDE SEQUENCE</scope>
</reference>
<feature type="transmembrane region" description="Helical" evidence="1">
    <location>
        <begin position="30"/>
        <end position="50"/>
    </location>
</feature>
<dbReference type="PANTHER" id="PTHR22911:SF103">
    <property type="entry name" value="BLR2811 PROTEIN"/>
    <property type="match status" value="1"/>
</dbReference>
<feature type="domain" description="EamA" evidence="2">
    <location>
        <begin position="31"/>
        <end position="164"/>
    </location>
</feature>
<name>A0A160TT42_9ZZZZ</name>
<evidence type="ECO:0000256" key="1">
    <source>
        <dbReference type="SAM" id="Phobius"/>
    </source>
</evidence>